<evidence type="ECO:0000313" key="3">
    <source>
        <dbReference type="Proteomes" id="UP000001227"/>
    </source>
</evidence>
<dbReference type="Pfam" id="PF22480">
    <property type="entry name" value="DUF6984"/>
    <property type="match status" value="1"/>
</dbReference>
<dbReference type="HOGENOM" id="CLU_162649_2_0_10"/>
<evidence type="ECO:0000259" key="1">
    <source>
        <dbReference type="Pfam" id="PF22480"/>
    </source>
</evidence>
<dbReference type="Proteomes" id="UP000001227">
    <property type="component" value="Chromosome"/>
</dbReference>
<dbReference type="AlphaFoldDB" id="B3ESL0"/>
<dbReference type="InterPro" id="IPR054253">
    <property type="entry name" value="DUF6984"/>
</dbReference>
<dbReference type="eggNOG" id="ENOG5033501">
    <property type="taxonomic scope" value="Bacteria"/>
</dbReference>
<dbReference type="EMBL" id="CP001102">
    <property type="protein sequence ID" value="ACE06212.1"/>
    <property type="molecule type" value="Genomic_DNA"/>
</dbReference>
<proteinExistence type="predicted"/>
<name>B3ESL0_AMOA5</name>
<protein>
    <recommendedName>
        <fullName evidence="1">DUF6984 domain-containing protein</fullName>
    </recommendedName>
</protein>
<reference evidence="2 3" key="1">
    <citation type="journal article" date="2010" name="J. Bacteriol.">
        <title>The genome of the amoeba symbiont 'Candidatus Amoebophilus asiaticus' reveals common mechanisms for host cell interaction among amoeba-associated bacteria.</title>
        <authorList>
            <person name="Schmitz-Esser S."/>
            <person name="Tischler P."/>
            <person name="Arnold R."/>
            <person name="Montanaro J."/>
            <person name="Wagner M."/>
            <person name="Rattei T."/>
            <person name="Horn M."/>
        </authorList>
    </citation>
    <scope>NUCLEOTIDE SEQUENCE [LARGE SCALE GENOMIC DNA]</scope>
    <source>
        <strain evidence="2 3">5a2</strain>
    </source>
</reference>
<keyword evidence="3" id="KW-1185">Reference proteome</keyword>
<accession>B3ESL0</accession>
<sequence length="94" mass="10927">MVKKSKSRLPANWKDNLLVRPMNDGKMGSLLLFPYDITKNDRMFGKQISECQFKDKDGIDVIASLYIDDKGNLFELDIWKVDFSPLLDIPQKFK</sequence>
<feature type="domain" description="DUF6984" evidence="1">
    <location>
        <begin position="1"/>
        <end position="90"/>
    </location>
</feature>
<organism evidence="2 3">
    <name type="scientific">Amoebophilus asiaticus (strain 5a2)</name>
    <dbReference type="NCBI Taxonomy" id="452471"/>
    <lineage>
        <taxon>Bacteria</taxon>
        <taxon>Pseudomonadati</taxon>
        <taxon>Bacteroidota</taxon>
        <taxon>Cytophagia</taxon>
        <taxon>Cytophagales</taxon>
        <taxon>Amoebophilaceae</taxon>
        <taxon>Candidatus Amoebophilus</taxon>
    </lineage>
</organism>
<gene>
    <name evidence="2" type="ordered locus">Aasi_0841</name>
</gene>
<evidence type="ECO:0000313" key="2">
    <source>
        <dbReference type="EMBL" id="ACE06212.1"/>
    </source>
</evidence>
<dbReference type="KEGG" id="aas:Aasi_0841"/>